<keyword evidence="3" id="KW-0238">DNA-binding</keyword>
<feature type="domain" description="Type I restriction modification DNA specificity" evidence="4">
    <location>
        <begin position="198"/>
        <end position="349"/>
    </location>
</feature>
<accession>A0ABT1K291</accession>
<dbReference type="InterPro" id="IPR000055">
    <property type="entry name" value="Restrct_endonuc_typeI_TRD"/>
</dbReference>
<dbReference type="PANTHER" id="PTHR30408:SF12">
    <property type="entry name" value="TYPE I RESTRICTION ENZYME MJAVIII SPECIFICITY SUBUNIT"/>
    <property type="match status" value="1"/>
</dbReference>
<keyword evidence="5" id="KW-0378">Hydrolase</keyword>
<evidence type="ECO:0000256" key="3">
    <source>
        <dbReference type="ARBA" id="ARBA00023125"/>
    </source>
</evidence>
<dbReference type="InterPro" id="IPR044946">
    <property type="entry name" value="Restrct_endonuc_typeI_TRD_sf"/>
</dbReference>
<gene>
    <name evidence="5" type="ORF">HD595_003723</name>
</gene>
<evidence type="ECO:0000313" key="6">
    <source>
        <dbReference type="Proteomes" id="UP001320766"/>
    </source>
</evidence>
<dbReference type="GO" id="GO:0009035">
    <property type="term" value="F:type I site-specific deoxyribonuclease activity"/>
    <property type="evidence" value="ECO:0007669"/>
    <property type="project" value="UniProtKB-EC"/>
</dbReference>
<comment type="similarity">
    <text evidence="1">Belongs to the type-I restriction system S methylase family.</text>
</comment>
<keyword evidence="2" id="KW-0680">Restriction system</keyword>
<reference evidence="5 6" key="1">
    <citation type="submission" date="2022-06" db="EMBL/GenBank/DDBJ databases">
        <title>Sequencing the genomes of 1000 actinobacteria strains.</title>
        <authorList>
            <person name="Klenk H.-P."/>
        </authorList>
    </citation>
    <scope>NUCLEOTIDE SEQUENCE [LARGE SCALE GENOMIC DNA]</scope>
    <source>
        <strain evidence="5 6">DSM 44170</strain>
    </source>
</reference>
<evidence type="ECO:0000313" key="5">
    <source>
        <dbReference type="EMBL" id="MCP2347601.1"/>
    </source>
</evidence>
<dbReference type="Gene3D" id="3.90.220.20">
    <property type="entry name" value="DNA methylase specificity domains"/>
    <property type="match status" value="2"/>
</dbReference>
<protein>
    <submittedName>
        <fullName evidence="5">Type I restriction enzyme S subunit</fullName>
        <ecNumber evidence="5">3.1.21.3</ecNumber>
    </submittedName>
</protein>
<feature type="domain" description="Type I restriction modification DNA specificity" evidence="4">
    <location>
        <begin position="35"/>
        <end position="137"/>
    </location>
</feature>
<evidence type="ECO:0000256" key="1">
    <source>
        <dbReference type="ARBA" id="ARBA00010923"/>
    </source>
</evidence>
<comment type="caution">
    <text evidence="5">The sequence shown here is derived from an EMBL/GenBank/DDBJ whole genome shotgun (WGS) entry which is preliminary data.</text>
</comment>
<dbReference type="Proteomes" id="UP001320766">
    <property type="component" value="Unassembled WGS sequence"/>
</dbReference>
<dbReference type="EMBL" id="JAMZEC010000001">
    <property type="protein sequence ID" value="MCP2347601.1"/>
    <property type="molecule type" value="Genomic_DNA"/>
</dbReference>
<dbReference type="RefSeq" id="WP_253770676.1">
    <property type="nucleotide sequence ID" value="NZ_BAAAVE010000004.1"/>
</dbReference>
<name>A0ABT1K291_9ACTN</name>
<dbReference type="InterPro" id="IPR052021">
    <property type="entry name" value="Type-I_RS_S_subunit"/>
</dbReference>
<dbReference type="EC" id="3.1.21.3" evidence="5"/>
<evidence type="ECO:0000256" key="2">
    <source>
        <dbReference type="ARBA" id="ARBA00022747"/>
    </source>
</evidence>
<evidence type="ECO:0000259" key="4">
    <source>
        <dbReference type="Pfam" id="PF01420"/>
    </source>
</evidence>
<dbReference type="SUPFAM" id="SSF116734">
    <property type="entry name" value="DNA methylase specificity domain"/>
    <property type="match status" value="2"/>
</dbReference>
<proteinExistence type="inferred from homology"/>
<sequence length="376" mass="41769">MIAGKHIESGKVSWSSCDHLSWKRYRESPEIALRPGDVIVSKDGTIGRVARIDELPAEATLNGTMMLVRPKSQLNYRYLYHVLSSRAFQALVNERTSGSSIPHLFQRDIVNLPIKLPSTSEQWRIAEILDAFDDKIHAASEMPKKHAALKERLIDQLLASEGTIPHVSLESCAPQDRPFLKAGPFGSSLKGSDWVEAGTPVVTIAALIDGAIDPGELYFVTGSKASSLSAYRLFENDILFSRVADVGRSAVVRKHQEGWIMSSNLMRIAVNSRQMNPDFLQIVIAGSSGVREQIRRLTNSSGREVINDRIVRHLLFPRPPIGGQLRIVNIVREFDNSQEIAVRIIEKLKLAKHGLMEDLLTGRVRVDAAEAVLEDL</sequence>
<dbReference type="Pfam" id="PF01420">
    <property type="entry name" value="Methylase_S"/>
    <property type="match status" value="2"/>
</dbReference>
<dbReference type="PANTHER" id="PTHR30408">
    <property type="entry name" value="TYPE-1 RESTRICTION ENZYME ECOKI SPECIFICITY PROTEIN"/>
    <property type="match status" value="1"/>
</dbReference>
<keyword evidence="6" id="KW-1185">Reference proteome</keyword>
<organism evidence="5 6">
    <name type="scientific">Nonomuraea roseoviolacea subsp. carminata</name>
    <dbReference type="NCBI Taxonomy" id="160689"/>
    <lineage>
        <taxon>Bacteria</taxon>
        <taxon>Bacillati</taxon>
        <taxon>Actinomycetota</taxon>
        <taxon>Actinomycetes</taxon>
        <taxon>Streptosporangiales</taxon>
        <taxon>Streptosporangiaceae</taxon>
        <taxon>Nonomuraea</taxon>
    </lineage>
</organism>